<organism evidence="2 5">
    <name type="scientific">Natrinema hispanicum</name>
    <dbReference type="NCBI Taxonomy" id="392421"/>
    <lineage>
        <taxon>Archaea</taxon>
        <taxon>Methanobacteriati</taxon>
        <taxon>Methanobacteriota</taxon>
        <taxon>Stenosarchaea group</taxon>
        <taxon>Halobacteria</taxon>
        <taxon>Halobacteriales</taxon>
        <taxon>Natrialbaceae</taxon>
        <taxon>Natrinema</taxon>
    </lineage>
</organism>
<accession>A0A1G6PWF2</accession>
<dbReference type="EMBL" id="FOIC01000005">
    <property type="protein sequence ID" value="SET33308.1"/>
    <property type="molecule type" value="Genomic_DNA"/>
</dbReference>
<reference evidence="3" key="2">
    <citation type="submission" date="2016-10" db="EMBL/GenBank/DDBJ databases">
        <authorList>
            <person name="de Groot N.N."/>
        </authorList>
    </citation>
    <scope>NUCLEOTIDE SEQUENCE [LARGE SCALE GENOMIC DNA]</scope>
    <source>
        <strain evidence="3">CDM_6</strain>
    </source>
</reference>
<feature type="compositionally biased region" description="Low complexity" evidence="1">
    <location>
        <begin position="154"/>
        <end position="166"/>
    </location>
</feature>
<dbReference type="AlphaFoldDB" id="A0A1G6PWF2"/>
<dbReference type="STRING" id="392421.SAMN04488694_105211"/>
<dbReference type="EMBL" id="FMZP01000008">
    <property type="protein sequence ID" value="SDC83974.1"/>
    <property type="molecule type" value="Genomic_DNA"/>
</dbReference>
<evidence type="ECO:0000313" key="2">
    <source>
        <dbReference type="EMBL" id="SDC83974.1"/>
    </source>
</evidence>
<feature type="region of interest" description="Disordered" evidence="1">
    <location>
        <begin position="28"/>
        <end position="74"/>
    </location>
</feature>
<dbReference type="OrthoDB" id="313543at2157"/>
<proteinExistence type="predicted"/>
<evidence type="ECO:0000313" key="3">
    <source>
        <dbReference type="EMBL" id="SET33308.1"/>
    </source>
</evidence>
<feature type="region of interest" description="Disordered" evidence="1">
    <location>
        <begin position="119"/>
        <end position="138"/>
    </location>
</feature>
<feature type="compositionally biased region" description="Polar residues" evidence="1">
    <location>
        <begin position="119"/>
        <end position="133"/>
    </location>
</feature>
<dbReference type="Proteomes" id="UP000199320">
    <property type="component" value="Unassembled WGS sequence"/>
</dbReference>
<dbReference type="PROSITE" id="PS51257">
    <property type="entry name" value="PROKAR_LIPOPROTEIN"/>
    <property type="match status" value="1"/>
</dbReference>
<dbReference type="RefSeq" id="WP_092931670.1">
    <property type="nucleotide sequence ID" value="NZ_FMZP01000008.1"/>
</dbReference>
<reference evidence="4 5" key="1">
    <citation type="submission" date="2016-10" db="EMBL/GenBank/DDBJ databases">
        <authorList>
            <person name="Varghese N."/>
            <person name="Submissions S."/>
        </authorList>
    </citation>
    <scope>NUCLEOTIDE SEQUENCE [LARGE SCALE GENOMIC DNA]</scope>
    <source>
        <strain evidence="2 5">CDM_1</strain>
        <strain evidence="4">CDM_6</strain>
    </source>
</reference>
<evidence type="ECO:0000256" key="1">
    <source>
        <dbReference type="SAM" id="MobiDB-lite"/>
    </source>
</evidence>
<sequence>MRRRHLFVGTAAVLGGLAGCVDSALERRRTDRTGSSGGGPGSGSDEPITVGDPDAVPFPSAQPPHELALRNDGDTERTAAVEITADENEPLLERDITVSADETVTFILVEPRSYTISITTSNPDGSSESSTTVGVDREPFDCTQSQTTVTLRESGTSTDSTSRSTSCPEPAVTDTSLESNAQDCTSGTDGTATVEFTDEAVVVTGRIPTPTPCYEPSFADVAYDDGRDVLTVVVDSGEQTADGCADCLGIVDYEATIDLDGRYPGRVEVRHETRAESRQVATATPAVSE</sequence>
<evidence type="ECO:0000313" key="5">
    <source>
        <dbReference type="Proteomes" id="UP000324021"/>
    </source>
</evidence>
<feature type="region of interest" description="Disordered" evidence="1">
    <location>
        <begin position="147"/>
        <end position="190"/>
    </location>
</feature>
<gene>
    <name evidence="3" type="ORF">SAMN04488694_105211</name>
    <name evidence="2" type="ORF">SAMN05192552_100821</name>
</gene>
<name>A0A1G6PWF2_9EURY</name>
<dbReference type="Proteomes" id="UP000324021">
    <property type="component" value="Unassembled WGS sequence"/>
</dbReference>
<keyword evidence="4" id="KW-1185">Reference proteome</keyword>
<protein>
    <submittedName>
        <fullName evidence="2">Uncharacterized protein</fullName>
    </submittedName>
</protein>
<feature type="compositionally biased region" description="Polar residues" evidence="1">
    <location>
        <begin position="173"/>
        <end position="190"/>
    </location>
</feature>
<evidence type="ECO:0000313" key="4">
    <source>
        <dbReference type="Proteomes" id="UP000199320"/>
    </source>
</evidence>